<dbReference type="AlphaFoldDB" id="A0A074Z139"/>
<proteinExistence type="predicted"/>
<reference evidence="1 2" key="1">
    <citation type="submission" date="2013-11" db="EMBL/GenBank/DDBJ databases">
        <title>Opisthorchis viverrini - life in the bile duct.</title>
        <authorList>
            <person name="Young N.D."/>
            <person name="Nagarajan N."/>
            <person name="Lin S.J."/>
            <person name="Korhonen P.K."/>
            <person name="Jex A.R."/>
            <person name="Hall R.S."/>
            <person name="Safavi-Hemami H."/>
            <person name="Kaewkong W."/>
            <person name="Bertrand D."/>
            <person name="Gao S."/>
            <person name="Seet Q."/>
            <person name="Wongkham S."/>
            <person name="Teh B.T."/>
            <person name="Wongkham C."/>
            <person name="Intapan P.M."/>
            <person name="Maleewong W."/>
            <person name="Yang X."/>
            <person name="Hu M."/>
            <person name="Wang Z."/>
            <person name="Hofmann A."/>
            <person name="Sternberg P.W."/>
            <person name="Tan P."/>
            <person name="Wang J."/>
            <person name="Gasser R.B."/>
        </authorList>
    </citation>
    <scope>NUCLEOTIDE SEQUENCE [LARGE SCALE GENOMIC DNA]</scope>
</reference>
<dbReference type="Proteomes" id="UP000054324">
    <property type="component" value="Unassembled WGS sequence"/>
</dbReference>
<organism evidence="1 2">
    <name type="scientific">Opisthorchis viverrini</name>
    <name type="common">Southeast Asian liver fluke</name>
    <dbReference type="NCBI Taxonomy" id="6198"/>
    <lineage>
        <taxon>Eukaryota</taxon>
        <taxon>Metazoa</taxon>
        <taxon>Spiralia</taxon>
        <taxon>Lophotrochozoa</taxon>
        <taxon>Platyhelminthes</taxon>
        <taxon>Trematoda</taxon>
        <taxon>Digenea</taxon>
        <taxon>Opisthorchiida</taxon>
        <taxon>Opisthorchiata</taxon>
        <taxon>Opisthorchiidae</taxon>
        <taxon>Opisthorchis</taxon>
    </lineage>
</organism>
<accession>A0A074Z139</accession>
<keyword evidence="2" id="KW-1185">Reference proteome</keyword>
<protein>
    <submittedName>
        <fullName evidence="1">Uncharacterized protein</fullName>
    </submittedName>
</protein>
<sequence>MTIRNDYTFIPHPGNGNYEPLGWWKRRGGQPLAWQTGMKEITKRSGTVDSARLPEKRSRDPHCTCLETLQDMVASGVLVVRFYPSCLNGCLEL</sequence>
<dbReference type="GeneID" id="20326127"/>
<gene>
    <name evidence="1" type="ORF">T265_11959</name>
</gene>
<evidence type="ECO:0000313" key="2">
    <source>
        <dbReference type="Proteomes" id="UP000054324"/>
    </source>
</evidence>
<dbReference type="KEGG" id="ovi:T265_11959"/>
<dbReference type="CTD" id="20326127"/>
<evidence type="ECO:0000313" key="1">
    <source>
        <dbReference type="EMBL" id="KER19177.1"/>
    </source>
</evidence>
<dbReference type="EMBL" id="KL597299">
    <property type="protein sequence ID" value="KER19177.1"/>
    <property type="molecule type" value="Genomic_DNA"/>
</dbReference>
<dbReference type="RefSeq" id="XP_009177071.1">
    <property type="nucleotide sequence ID" value="XM_009178807.1"/>
</dbReference>
<name>A0A074Z139_OPIVI</name>